<proteinExistence type="inferred from homology"/>
<dbReference type="PROSITE" id="PS00227">
    <property type="entry name" value="TUBULIN"/>
    <property type="match status" value="1"/>
</dbReference>
<dbReference type="GeneID" id="37012647"/>
<dbReference type="Pfam" id="PF00091">
    <property type="entry name" value="Tubulin"/>
    <property type="match status" value="1"/>
</dbReference>
<evidence type="ECO:0000256" key="1">
    <source>
        <dbReference type="ARBA" id="ARBA00004317"/>
    </source>
</evidence>
<protein>
    <recommendedName>
        <fullName evidence="3 9">Tubulin gamma chain</fullName>
    </recommendedName>
</protein>
<dbReference type="SMART" id="SM00864">
    <property type="entry name" value="Tubulin"/>
    <property type="match status" value="1"/>
</dbReference>
<dbReference type="InterPro" id="IPR037103">
    <property type="entry name" value="Tubulin/FtsZ-like_C"/>
</dbReference>
<dbReference type="InterPro" id="IPR018316">
    <property type="entry name" value="Tubulin/FtsZ_2-layer-sand-dom"/>
</dbReference>
<evidence type="ECO:0000256" key="6">
    <source>
        <dbReference type="ARBA" id="ARBA00022741"/>
    </source>
</evidence>
<dbReference type="SUPFAM" id="SSF55307">
    <property type="entry name" value="Tubulin C-terminal domain-like"/>
    <property type="match status" value="1"/>
</dbReference>
<feature type="domain" description="Tubulin/FtsZ 2-layer sandwich" evidence="11">
    <location>
        <begin position="251"/>
        <end position="396"/>
    </location>
</feature>
<keyword evidence="8" id="KW-0206">Cytoskeleton</keyword>
<dbReference type="Gene3D" id="3.30.1330.20">
    <property type="entry name" value="Tubulin/FtsZ, C-terminal domain"/>
    <property type="match status" value="1"/>
</dbReference>
<evidence type="ECO:0000259" key="10">
    <source>
        <dbReference type="SMART" id="SM00864"/>
    </source>
</evidence>
<dbReference type="PRINTS" id="PR01161">
    <property type="entry name" value="TUBULIN"/>
</dbReference>
<dbReference type="FunFam" id="3.30.1330.20:FF:000003">
    <property type="entry name" value="Tubulin gamma chain"/>
    <property type="match status" value="1"/>
</dbReference>
<dbReference type="Gene3D" id="1.10.287.600">
    <property type="entry name" value="Helix hairpin bin"/>
    <property type="match status" value="1"/>
</dbReference>
<evidence type="ECO:0000256" key="2">
    <source>
        <dbReference type="ARBA" id="ARBA00009636"/>
    </source>
</evidence>
<evidence type="ECO:0000256" key="9">
    <source>
        <dbReference type="RuleBase" id="RU000352"/>
    </source>
</evidence>
<dbReference type="InterPro" id="IPR036525">
    <property type="entry name" value="Tubulin/FtsZ_GTPase_sf"/>
</dbReference>
<gene>
    <name evidence="12" type="ORF">BCV69DRAFT_270119</name>
</gene>
<evidence type="ECO:0000313" key="12">
    <source>
        <dbReference type="EMBL" id="PWN20562.1"/>
    </source>
</evidence>
<dbReference type="GO" id="GO:0031122">
    <property type="term" value="P:cytoplasmic microtubule organization"/>
    <property type="evidence" value="ECO:0007669"/>
    <property type="project" value="InterPro"/>
</dbReference>
<dbReference type="InterPro" id="IPR002454">
    <property type="entry name" value="Gamma_tubulin"/>
</dbReference>
<comment type="subcellular location">
    <subcellularLocation>
        <location evidence="1">Cytoplasm</location>
        <location evidence="1">Cytoskeleton</location>
        <location evidence="1">Microtubule organizing center</location>
        <location evidence="1">Spindle pole body</location>
    </subcellularLocation>
</comment>
<dbReference type="Pfam" id="PF03953">
    <property type="entry name" value="Tubulin_C"/>
    <property type="match status" value="1"/>
</dbReference>
<sequence length="452" mass="50226">MPRELISIQAGQCGNQIGSQFWEFLCKDHGIAQDGTLEDHAVGIDAGDRKDVFFYQADDDHYVPRAILIDMEPRVIAGIRSGPYKNLYNPENIYTSKDGSGAGNNWALGYESGERVAEELVDMIDREADGSDSLEGFQLIHSIAGGTGSGLGSFLLERLKEHFPKKIVQTYSVFPNNEETSDVVVQPYNSVLAIKRLVQEADAVIALDNAALARIAADRLNSSDSSYSQQNQLVSTVMGAATRTLRYPGYMNNDLTGILSGLIPTPRCHFLMTSYTPFTSDTVDRGKMTMKTSVLDVMRRLLQPKNRMVSIQGSSKSSCYISILNLISGDVDPREVHKSLLRIRERDLATFIPWGPASIQVALTKKSPFASNTHRVSGLMLANHTGMGALLKRTVMQFDRLKGRNAFLGEYKKQRMFKDNFDEFDEARECVVDLMNEYKAAENEDYITGGQD</sequence>
<dbReference type="STRING" id="1684307.A0A316U5S3"/>
<evidence type="ECO:0000256" key="4">
    <source>
        <dbReference type="ARBA" id="ARBA00022490"/>
    </source>
</evidence>
<evidence type="ECO:0000256" key="8">
    <source>
        <dbReference type="ARBA" id="ARBA00023212"/>
    </source>
</evidence>
<comment type="function">
    <text evidence="9">Tubulin is the major constituent of microtubules, protein filaments consisting of alpha- and beta-tubulin heterodimers. Gamma-tubulin is a key component of the gamma-tubulin ring complex (gTuRC) which mediates microtubule nucleation. The gTuRC regulates the minus-end nucleation of alpha-beta tubulin heterodimers that grow into microtubule protafilaments, a critical step in centrosome duplication and spindle formation.</text>
</comment>
<name>A0A316U5S3_9BASI</name>
<comment type="similarity">
    <text evidence="2 9">Belongs to the tubulin family.</text>
</comment>
<dbReference type="GO" id="GO:0007020">
    <property type="term" value="P:microtubule nucleation"/>
    <property type="evidence" value="ECO:0007669"/>
    <property type="project" value="InterPro"/>
</dbReference>
<keyword evidence="5 9" id="KW-0493">Microtubule</keyword>
<evidence type="ECO:0000256" key="7">
    <source>
        <dbReference type="ARBA" id="ARBA00023134"/>
    </source>
</evidence>
<keyword evidence="6 9" id="KW-0547">Nucleotide-binding</keyword>
<keyword evidence="13" id="KW-1185">Reference proteome</keyword>
<dbReference type="GO" id="GO:0005816">
    <property type="term" value="C:spindle pole body"/>
    <property type="evidence" value="ECO:0007669"/>
    <property type="project" value="UniProtKB-SubCell"/>
</dbReference>
<dbReference type="OrthoDB" id="10249382at2759"/>
<dbReference type="InterPro" id="IPR003008">
    <property type="entry name" value="Tubulin_FtsZ_GTPase"/>
</dbReference>
<feature type="domain" description="Tubulin/FtsZ GTPase" evidence="10">
    <location>
        <begin position="50"/>
        <end position="249"/>
    </location>
</feature>
<dbReference type="CDD" id="cd02188">
    <property type="entry name" value="gamma_tubulin"/>
    <property type="match status" value="1"/>
</dbReference>
<dbReference type="SMART" id="SM00865">
    <property type="entry name" value="Tubulin_C"/>
    <property type="match status" value="1"/>
</dbReference>
<dbReference type="FunFam" id="3.40.50.1440:FF:000049">
    <property type="entry name" value="Tubulin gamma chain"/>
    <property type="match status" value="1"/>
</dbReference>
<accession>A0A316U5S3</accession>
<organism evidence="12 13">
    <name type="scientific">Pseudomicrostroma glucosiphilum</name>
    <dbReference type="NCBI Taxonomy" id="1684307"/>
    <lineage>
        <taxon>Eukaryota</taxon>
        <taxon>Fungi</taxon>
        <taxon>Dikarya</taxon>
        <taxon>Basidiomycota</taxon>
        <taxon>Ustilaginomycotina</taxon>
        <taxon>Exobasidiomycetes</taxon>
        <taxon>Microstromatales</taxon>
        <taxon>Microstromatales incertae sedis</taxon>
        <taxon>Pseudomicrostroma</taxon>
    </lineage>
</organism>
<dbReference type="InterPro" id="IPR008280">
    <property type="entry name" value="Tub_FtsZ_C"/>
</dbReference>
<dbReference type="FunFam" id="1.10.287.600:FF:000004">
    <property type="entry name" value="Tubulin gamma chain"/>
    <property type="match status" value="1"/>
</dbReference>
<keyword evidence="7 9" id="KW-0342">GTP-binding</keyword>
<evidence type="ECO:0000256" key="5">
    <source>
        <dbReference type="ARBA" id="ARBA00022701"/>
    </source>
</evidence>
<dbReference type="EMBL" id="KZ819327">
    <property type="protein sequence ID" value="PWN20562.1"/>
    <property type="molecule type" value="Genomic_DNA"/>
</dbReference>
<evidence type="ECO:0000313" key="13">
    <source>
        <dbReference type="Proteomes" id="UP000245942"/>
    </source>
</evidence>
<evidence type="ECO:0000259" key="11">
    <source>
        <dbReference type="SMART" id="SM00865"/>
    </source>
</evidence>
<dbReference type="InterPro" id="IPR017975">
    <property type="entry name" value="Tubulin_CS"/>
</dbReference>
<dbReference type="RefSeq" id="XP_025347722.1">
    <property type="nucleotide sequence ID" value="XM_025490913.1"/>
</dbReference>
<dbReference type="InterPro" id="IPR023123">
    <property type="entry name" value="Tubulin_C"/>
</dbReference>
<dbReference type="SUPFAM" id="SSF52490">
    <property type="entry name" value="Tubulin nucleotide-binding domain-like"/>
    <property type="match status" value="1"/>
</dbReference>
<dbReference type="Gene3D" id="3.40.50.1440">
    <property type="entry name" value="Tubulin/FtsZ, GTPase domain"/>
    <property type="match status" value="1"/>
</dbReference>
<dbReference type="InterPro" id="IPR000217">
    <property type="entry name" value="Tubulin"/>
</dbReference>
<dbReference type="GO" id="GO:0000930">
    <property type="term" value="C:gamma-tubulin complex"/>
    <property type="evidence" value="ECO:0007669"/>
    <property type="project" value="InterPro"/>
</dbReference>
<evidence type="ECO:0000256" key="3">
    <source>
        <dbReference type="ARBA" id="ARBA00018848"/>
    </source>
</evidence>
<dbReference type="PANTHER" id="PTHR11588">
    <property type="entry name" value="TUBULIN"/>
    <property type="match status" value="1"/>
</dbReference>
<reference evidence="12 13" key="1">
    <citation type="journal article" date="2018" name="Mol. Biol. Evol.">
        <title>Broad Genomic Sampling Reveals a Smut Pathogenic Ancestry of the Fungal Clade Ustilaginomycotina.</title>
        <authorList>
            <person name="Kijpornyongpan T."/>
            <person name="Mondo S.J."/>
            <person name="Barry K."/>
            <person name="Sandor L."/>
            <person name="Lee J."/>
            <person name="Lipzen A."/>
            <person name="Pangilinan J."/>
            <person name="LaButti K."/>
            <person name="Hainaut M."/>
            <person name="Henrissat B."/>
            <person name="Grigoriev I.V."/>
            <person name="Spatafora J.W."/>
            <person name="Aime M.C."/>
        </authorList>
    </citation>
    <scope>NUCLEOTIDE SEQUENCE [LARGE SCALE GENOMIC DNA]</scope>
    <source>
        <strain evidence="12 13">MCA 4718</strain>
    </source>
</reference>
<dbReference type="PRINTS" id="PR01164">
    <property type="entry name" value="GAMMATUBULIN"/>
</dbReference>
<dbReference type="AlphaFoldDB" id="A0A316U5S3"/>
<dbReference type="GO" id="GO:0005874">
    <property type="term" value="C:microtubule"/>
    <property type="evidence" value="ECO:0007669"/>
    <property type="project" value="UniProtKB-KW"/>
</dbReference>
<dbReference type="GO" id="GO:0005525">
    <property type="term" value="F:GTP binding"/>
    <property type="evidence" value="ECO:0007669"/>
    <property type="project" value="UniProtKB-UniRule"/>
</dbReference>
<keyword evidence="4" id="KW-0963">Cytoplasm</keyword>
<dbReference type="Proteomes" id="UP000245942">
    <property type="component" value="Unassembled WGS sequence"/>
</dbReference>